<evidence type="ECO:0000313" key="8">
    <source>
        <dbReference type="EMBL" id="KUR72633.1"/>
    </source>
</evidence>
<organism evidence="8 9">
    <name type="scientific">Novosphingobium fuchskuhlense</name>
    <dbReference type="NCBI Taxonomy" id="1117702"/>
    <lineage>
        <taxon>Bacteria</taxon>
        <taxon>Pseudomonadati</taxon>
        <taxon>Pseudomonadota</taxon>
        <taxon>Alphaproteobacteria</taxon>
        <taxon>Sphingomonadales</taxon>
        <taxon>Sphingomonadaceae</taxon>
        <taxon>Novosphingobium</taxon>
    </lineage>
</organism>
<dbReference type="Pfam" id="PF00848">
    <property type="entry name" value="Ring_hydroxyl_A"/>
    <property type="match status" value="2"/>
</dbReference>
<feature type="domain" description="Rieske" evidence="7">
    <location>
        <begin position="67"/>
        <end position="175"/>
    </location>
</feature>
<evidence type="ECO:0000256" key="5">
    <source>
        <dbReference type="ARBA" id="ARBA00023004"/>
    </source>
</evidence>
<name>A0A124JVU0_9SPHN</name>
<gene>
    <name evidence="8" type="ORF">AQZ52_05175</name>
</gene>
<dbReference type="RefSeq" id="WP_067906987.1">
    <property type="nucleotide sequence ID" value="NZ_KQ954244.1"/>
</dbReference>
<evidence type="ECO:0000256" key="1">
    <source>
        <dbReference type="ARBA" id="ARBA00001962"/>
    </source>
</evidence>
<comment type="caution">
    <text evidence="8">The sequence shown here is derived from an EMBL/GenBank/DDBJ whole genome shotgun (WGS) entry which is preliminary data.</text>
</comment>
<keyword evidence="4" id="KW-0560">Oxidoreductase</keyword>
<dbReference type="SUPFAM" id="SSF55961">
    <property type="entry name" value="Bet v1-like"/>
    <property type="match status" value="1"/>
</dbReference>
<evidence type="ECO:0000256" key="6">
    <source>
        <dbReference type="ARBA" id="ARBA00023014"/>
    </source>
</evidence>
<keyword evidence="2" id="KW-0001">2Fe-2S</keyword>
<dbReference type="PANTHER" id="PTHR43756:SF5">
    <property type="entry name" value="CHOLINE MONOOXYGENASE, CHLOROPLASTIC"/>
    <property type="match status" value="1"/>
</dbReference>
<dbReference type="PANTHER" id="PTHR43756">
    <property type="entry name" value="CHOLINE MONOOXYGENASE, CHLOROPLASTIC"/>
    <property type="match status" value="1"/>
</dbReference>
<sequence>MVETLTGTNRSKGITYDALLDMDTHQVPERLREDSPLPPGPTIVDPSIYYSRDFFDLEVERLWKRVWQMACHEDDIPNVGDSHVYDIAHLSYIVVRTGPDEIKAFPNACLHRGRALLIEDSKGVQSFRCPFHGWNWGIDGALKEVPCQWDFPSVSAKTHSLPPVRVGRWGGWVFINPDDKAQAFEDFLGDIDRHFQPIPFERRYKAVHVAKKLRCNWKVAQEAFMEAYHVVATHPTLLDVMGDANSKYDVFGNMSRAISANGLLSPHVNPALVAEPLEGAKTYAKVRHALSGSVYERLVEDRVKVTARDGRTGVFDHQAHHIEGELDHADVQLCDWVGGKLPAGWELEEDHTTTGPVPDRRKALADASREHWRATLGDEVDRLSDAEFVDTIYYNLFPNISPWGCLNPIFYRFRPLGDNPEECIHETMFMMPVKKGEKRPAPAKVHWLDFDDDYCDAEELGMLAKVFNQDVVNLPHVQRGMKSIKSKEIVFANYGETKIRHFHMLLNAQLAR</sequence>
<keyword evidence="9" id="KW-1185">Reference proteome</keyword>
<dbReference type="InterPro" id="IPR015879">
    <property type="entry name" value="Ring_hydroxy_dOase_asu_C_dom"/>
</dbReference>
<dbReference type="GO" id="GO:0016491">
    <property type="term" value="F:oxidoreductase activity"/>
    <property type="evidence" value="ECO:0007669"/>
    <property type="project" value="UniProtKB-KW"/>
</dbReference>
<dbReference type="PRINTS" id="PR00090">
    <property type="entry name" value="RNGDIOXGNASE"/>
</dbReference>
<comment type="cofactor">
    <cofactor evidence="1">
        <name>Fe cation</name>
        <dbReference type="ChEBI" id="CHEBI:24875"/>
    </cofactor>
</comment>
<dbReference type="CDD" id="cd03469">
    <property type="entry name" value="Rieske_RO_Alpha_N"/>
    <property type="match status" value="1"/>
</dbReference>
<evidence type="ECO:0000256" key="3">
    <source>
        <dbReference type="ARBA" id="ARBA00022723"/>
    </source>
</evidence>
<evidence type="ECO:0000256" key="2">
    <source>
        <dbReference type="ARBA" id="ARBA00022714"/>
    </source>
</evidence>
<evidence type="ECO:0000259" key="7">
    <source>
        <dbReference type="PROSITE" id="PS51296"/>
    </source>
</evidence>
<dbReference type="InterPro" id="IPR001663">
    <property type="entry name" value="Rng_hydr_dOase-A"/>
</dbReference>
<keyword evidence="3" id="KW-0479">Metal-binding</keyword>
<protein>
    <recommendedName>
        <fullName evidence="7">Rieske domain-containing protein</fullName>
    </recommendedName>
</protein>
<dbReference type="Proteomes" id="UP000058012">
    <property type="component" value="Unassembled WGS sequence"/>
</dbReference>
<dbReference type="InterPro" id="IPR017941">
    <property type="entry name" value="Rieske_2Fe-2S"/>
</dbReference>
<dbReference type="Pfam" id="PF00355">
    <property type="entry name" value="Rieske"/>
    <property type="match status" value="1"/>
</dbReference>
<dbReference type="PROSITE" id="PS51296">
    <property type="entry name" value="RIESKE"/>
    <property type="match status" value="1"/>
</dbReference>
<proteinExistence type="predicted"/>
<dbReference type="STRING" id="1117702.AQZ52_05175"/>
<keyword evidence="6" id="KW-0411">Iron-sulfur</keyword>
<dbReference type="GO" id="GO:0005506">
    <property type="term" value="F:iron ion binding"/>
    <property type="evidence" value="ECO:0007669"/>
    <property type="project" value="InterPro"/>
</dbReference>
<dbReference type="CDD" id="cd08882">
    <property type="entry name" value="RHO_alpha_C_MupW-like"/>
    <property type="match status" value="1"/>
</dbReference>
<reference evidence="8 9" key="1">
    <citation type="submission" date="2015-10" db="EMBL/GenBank/DDBJ databases">
        <title>Draft genome sequence of Novosphingobium fuchskuhlense DSM 25065 isolated from a surface water sample of the southwest basin of Lake Grosse Fuchskuhle.</title>
        <authorList>
            <person name="Ruckert C."/>
            <person name="Winkler A."/>
            <person name="Glaeser J."/>
            <person name="Grossart H.-P."/>
            <person name="Kalinowski J."/>
            <person name="Glaeser S."/>
        </authorList>
    </citation>
    <scope>NUCLEOTIDE SEQUENCE [LARGE SCALE GENOMIC DNA]</scope>
    <source>
        <strain evidence="8 9">FNE08-7</strain>
    </source>
</reference>
<evidence type="ECO:0000256" key="4">
    <source>
        <dbReference type="ARBA" id="ARBA00023002"/>
    </source>
</evidence>
<evidence type="ECO:0000313" key="9">
    <source>
        <dbReference type="Proteomes" id="UP000058012"/>
    </source>
</evidence>
<keyword evidence="5" id="KW-0408">Iron</keyword>
<dbReference type="Gene3D" id="3.90.380.10">
    <property type="entry name" value="Naphthalene 1,2-dioxygenase Alpha Subunit, Chain A, domain 1"/>
    <property type="match status" value="1"/>
</dbReference>
<accession>A0A124JVU0</accession>
<dbReference type="AlphaFoldDB" id="A0A124JVU0"/>
<dbReference type="Gene3D" id="2.102.10.10">
    <property type="entry name" value="Rieske [2Fe-2S] iron-sulphur domain"/>
    <property type="match status" value="1"/>
</dbReference>
<dbReference type="InterPro" id="IPR036922">
    <property type="entry name" value="Rieske_2Fe-2S_sf"/>
</dbReference>
<dbReference type="EMBL" id="LLZS01000003">
    <property type="protein sequence ID" value="KUR72633.1"/>
    <property type="molecule type" value="Genomic_DNA"/>
</dbReference>
<dbReference type="GO" id="GO:0051537">
    <property type="term" value="F:2 iron, 2 sulfur cluster binding"/>
    <property type="evidence" value="ECO:0007669"/>
    <property type="project" value="UniProtKB-KW"/>
</dbReference>
<dbReference type="SUPFAM" id="SSF50022">
    <property type="entry name" value="ISP domain"/>
    <property type="match status" value="1"/>
</dbReference>